<evidence type="ECO:0008006" key="4">
    <source>
        <dbReference type="Google" id="ProtNLM"/>
    </source>
</evidence>
<dbReference type="KEGG" id="pfla:Pflav_054200"/>
<protein>
    <recommendedName>
        <fullName evidence="4">SPOR domain-containing protein</fullName>
    </recommendedName>
</protein>
<dbReference type="Proteomes" id="UP000502508">
    <property type="component" value="Chromosome"/>
</dbReference>
<reference evidence="2 3" key="1">
    <citation type="submission" date="2020-03" db="EMBL/GenBank/DDBJ databases">
        <title>Whole genome shotgun sequence of Phytohabitans flavus NBRC 107702.</title>
        <authorList>
            <person name="Komaki H."/>
            <person name="Tamura T."/>
        </authorList>
    </citation>
    <scope>NUCLEOTIDE SEQUENCE [LARGE SCALE GENOMIC DNA]</scope>
    <source>
        <strain evidence="2 3">NBRC 107702</strain>
    </source>
</reference>
<sequence>MASRVPLSAGLVYCGGASDFSAEKVALVPFAVHSDPMTNSGSGARYYWCVRHHRVEDESNSCPAKYTLGPYPSAEEAEHALEQVRERNEKWDEEDARWSGEDK</sequence>
<name>A0A6F8XYX5_9ACTN</name>
<evidence type="ECO:0000313" key="2">
    <source>
        <dbReference type="EMBL" id="BCB79010.1"/>
    </source>
</evidence>
<reference evidence="2 3" key="2">
    <citation type="submission" date="2020-03" db="EMBL/GenBank/DDBJ databases">
        <authorList>
            <person name="Ichikawa N."/>
            <person name="Kimura A."/>
            <person name="Kitahashi Y."/>
            <person name="Uohara A."/>
        </authorList>
    </citation>
    <scope>NUCLEOTIDE SEQUENCE [LARGE SCALE GENOMIC DNA]</scope>
    <source>
        <strain evidence="2 3">NBRC 107702</strain>
    </source>
</reference>
<dbReference type="EMBL" id="AP022870">
    <property type="protein sequence ID" value="BCB79010.1"/>
    <property type="molecule type" value="Genomic_DNA"/>
</dbReference>
<gene>
    <name evidence="2" type="ORF">Pflav_054200</name>
</gene>
<organism evidence="2 3">
    <name type="scientific">Phytohabitans flavus</name>
    <dbReference type="NCBI Taxonomy" id="1076124"/>
    <lineage>
        <taxon>Bacteria</taxon>
        <taxon>Bacillati</taxon>
        <taxon>Actinomycetota</taxon>
        <taxon>Actinomycetes</taxon>
        <taxon>Micromonosporales</taxon>
        <taxon>Micromonosporaceae</taxon>
    </lineage>
</organism>
<feature type="compositionally biased region" description="Basic and acidic residues" evidence="1">
    <location>
        <begin position="76"/>
        <end position="103"/>
    </location>
</feature>
<evidence type="ECO:0000313" key="3">
    <source>
        <dbReference type="Proteomes" id="UP000502508"/>
    </source>
</evidence>
<keyword evidence="3" id="KW-1185">Reference proteome</keyword>
<dbReference type="AlphaFoldDB" id="A0A6F8XYX5"/>
<feature type="region of interest" description="Disordered" evidence="1">
    <location>
        <begin position="73"/>
        <end position="103"/>
    </location>
</feature>
<proteinExistence type="predicted"/>
<accession>A0A6F8XYX5</accession>
<evidence type="ECO:0000256" key="1">
    <source>
        <dbReference type="SAM" id="MobiDB-lite"/>
    </source>
</evidence>